<evidence type="ECO:0000313" key="2">
    <source>
        <dbReference type="Proteomes" id="UP000182276"/>
    </source>
</evidence>
<reference evidence="1 2" key="1">
    <citation type="submission" date="2016-10" db="EMBL/GenBank/DDBJ databases">
        <authorList>
            <person name="Varghese N."/>
            <person name="Submissions S."/>
        </authorList>
    </citation>
    <scope>NUCLEOTIDE SEQUENCE [LARGE SCALE GENOMIC DNA]</scope>
    <source>
        <strain evidence="1 2">DSM 6083</strain>
    </source>
</reference>
<sequence length="48" mass="5148">MVLPMDQAVALQLAQAARQHPLRYAVQAPGQFGVAQPAGDAKRMNDSE</sequence>
<organism evidence="1 2">
    <name type="scientific">Stutzerimonas balearica DSM 6083</name>
    <dbReference type="NCBI Taxonomy" id="1123016"/>
    <lineage>
        <taxon>Bacteria</taxon>
        <taxon>Pseudomonadati</taxon>
        <taxon>Pseudomonadota</taxon>
        <taxon>Gammaproteobacteria</taxon>
        <taxon>Pseudomonadales</taxon>
        <taxon>Pseudomonadaceae</taxon>
        <taxon>Stutzerimonas</taxon>
    </lineage>
</organism>
<dbReference type="EMBL" id="FNHO01000003">
    <property type="protein sequence ID" value="SDM23704.1"/>
    <property type="molecule type" value="Genomic_DNA"/>
</dbReference>
<name>A0ABY0R0S9_9GAMM</name>
<evidence type="ECO:0000313" key="1">
    <source>
        <dbReference type="EMBL" id="SDM23704.1"/>
    </source>
</evidence>
<protein>
    <submittedName>
        <fullName evidence="1">Uncharacterized protein</fullName>
    </submittedName>
</protein>
<gene>
    <name evidence="1" type="ORF">SAMN05660875_103188</name>
</gene>
<proteinExistence type="predicted"/>
<comment type="caution">
    <text evidence="1">The sequence shown here is derived from an EMBL/GenBank/DDBJ whole genome shotgun (WGS) entry which is preliminary data.</text>
</comment>
<dbReference type="Proteomes" id="UP000182276">
    <property type="component" value="Unassembled WGS sequence"/>
</dbReference>
<keyword evidence="2" id="KW-1185">Reference proteome</keyword>
<accession>A0ABY0R0S9</accession>